<sequence>MGNCCGRGSSMVFAGEDWGSISDNKSTAAEENEGLLVRDPLSPVPAATGLRIKISKKQLEELLKGVDGAGGRKMSVEKVLGMLIQKSDHFEIRRRRLWRPALQTIPEVD</sequence>
<proteinExistence type="predicted"/>
<dbReference type="Proteomes" id="UP001279734">
    <property type="component" value="Unassembled WGS sequence"/>
</dbReference>
<organism evidence="1 2">
    <name type="scientific">Nepenthes gracilis</name>
    <name type="common">Slender pitcher plant</name>
    <dbReference type="NCBI Taxonomy" id="150966"/>
    <lineage>
        <taxon>Eukaryota</taxon>
        <taxon>Viridiplantae</taxon>
        <taxon>Streptophyta</taxon>
        <taxon>Embryophyta</taxon>
        <taxon>Tracheophyta</taxon>
        <taxon>Spermatophyta</taxon>
        <taxon>Magnoliopsida</taxon>
        <taxon>eudicotyledons</taxon>
        <taxon>Gunneridae</taxon>
        <taxon>Pentapetalae</taxon>
        <taxon>Caryophyllales</taxon>
        <taxon>Nepenthaceae</taxon>
        <taxon>Nepenthes</taxon>
    </lineage>
</organism>
<keyword evidence="2" id="KW-1185">Reference proteome</keyword>
<comment type="caution">
    <text evidence="1">The sequence shown here is derived from an EMBL/GenBank/DDBJ whole genome shotgun (WGS) entry which is preliminary data.</text>
</comment>
<dbReference type="PANTHER" id="PTHR33647">
    <property type="entry name" value="OS01G0793900 PROTEIN"/>
    <property type="match status" value="1"/>
</dbReference>
<dbReference type="PANTHER" id="PTHR33647:SF5">
    <property type="entry name" value="OS01G0793900 PROTEIN"/>
    <property type="match status" value="1"/>
</dbReference>
<protein>
    <submittedName>
        <fullName evidence="1">Uncharacterized protein</fullName>
    </submittedName>
</protein>
<reference evidence="1" key="1">
    <citation type="submission" date="2023-05" db="EMBL/GenBank/DDBJ databases">
        <title>Nepenthes gracilis genome sequencing.</title>
        <authorList>
            <person name="Fukushima K."/>
        </authorList>
    </citation>
    <scope>NUCLEOTIDE SEQUENCE</scope>
    <source>
        <strain evidence="1">SING2019-196</strain>
    </source>
</reference>
<dbReference type="AlphaFoldDB" id="A0AAD3S6B2"/>
<evidence type="ECO:0000313" key="2">
    <source>
        <dbReference type="Proteomes" id="UP001279734"/>
    </source>
</evidence>
<gene>
    <name evidence="1" type="ORF">Nepgr_007153</name>
</gene>
<dbReference type="EMBL" id="BSYO01000005">
    <property type="protein sequence ID" value="GMH05313.1"/>
    <property type="molecule type" value="Genomic_DNA"/>
</dbReference>
<evidence type="ECO:0000313" key="1">
    <source>
        <dbReference type="EMBL" id="GMH05313.1"/>
    </source>
</evidence>
<accession>A0AAD3S6B2</accession>
<name>A0AAD3S6B2_NEPGR</name>